<reference evidence="1 2" key="1">
    <citation type="submission" date="2019-11" db="EMBL/GenBank/DDBJ databases">
        <title>Genome sequences of 17 halophilic strains isolated from different environments.</title>
        <authorList>
            <person name="Furrow R.E."/>
        </authorList>
    </citation>
    <scope>NUCLEOTIDE SEQUENCE [LARGE SCALE GENOMIC DNA]</scope>
    <source>
        <strain evidence="1 2">22507_15_FS</strain>
    </source>
</reference>
<dbReference type="Gene3D" id="3.40.50.2300">
    <property type="match status" value="1"/>
</dbReference>
<evidence type="ECO:0000313" key="2">
    <source>
        <dbReference type="Proteomes" id="UP000460751"/>
    </source>
</evidence>
<protein>
    <recommendedName>
        <fullName evidence="3">ABC transporter substrate-binding protein</fullName>
    </recommendedName>
</protein>
<keyword evidence="2" id="KW-1185">Reference proteome</keyword>
<accession>A0A9X4YBT6</accession>
<dbReference type="InterPro" id="IPR007487">
    <property type="entry name" value="ABC_transpt-TYRBP-like"/>
</dbReference>
<dbReference type="EMBL" id="WMEX01000004">
    <property type="protein sequence ID" value="MYL26792.1"/>
    <property type="molecule type" value="Genomic_DNA"/>
</dbReference>
<sequence>MGNQFRQAGIGVGSLLLALAALLYPVSALPDSQQTVYIAPVDHPRFQQVRRLLSDEISGAAVRAWSPGSDAGELVITLDKATLSEIRANAPQQPVLALFTSSGAIDSIIQDREHFSAIYSDPPLPRQARLGQLIIPRAGTVAILASPEQAGDYSELRSRLTATGLESRVFVIPSQDQLIRNLARALSYGDFLLGTPDPAIYNRETVKPLLLTSYRSNRLVIGPSRAFVDAGAVASTYTSARTQILEAGKLIRHWLDHGELRSARYPEAFSVAVNNQVARSMDLLVPSEEELHRILERQEVKP</sequence>
<dbReference type="PANTHER" id="PTHR35271:SF1">
    <property type="entry name" value="ABC TRANSPORTER, SUBSTRATE-BINDING LIPOPROTEIN"/>
    <property type="match status" value="1"/>
</dbReference>
<dbReference type="PANTHER" id="PTHR35271">
    <property type="entry name" value="ABC TRANSPORTER, SUBSTRATE-BINDING LIPOPROTEIN-RELATED"/>
    <property type="match status" value="1"/>
</dbReference>
<comment type="caution">
    <text evidence="1">The sequence shown here is derived from an EMBL/GenBank/DDBJ whole genome shotgun (WGS) entry which is preliminary data.</text>
</comment>
<proteinExistence type="predicted"/>
<evidence type="ECO:0000313" key="1">
    <source>
        <dbReference type="EMBL" id="MYL26792.1"/>
    </source>
</evidence>
<dbReference type="AlphaFoldDB" id="A0A9X4YBT6"/>
<name>A0A9X4YBT6_9GAMM</name>
<evidence type="ECO:0008006" key="3">
    <source>
        <dbReference type="Google" id="ProtNLM"/>
    </source>
</evidence>
<dbReference type="Proteomes" id="UP000460751">
    <property type="component" value="Unassembled WGS sequence"/>
</dbReference>
<organism evidence="1 2">
    <name type="scientific">Vreelandella halophila</name>
    <dbReference type="NCBI Taxonomy" id="86177"/>
    <lineage>
        <taxon>Bacteria</taxon>
        <taxon>Pseudomonadati</taxon>
        <taxon>Pseudomonadota</taxon>
        <taxon>Gammaproteobacteria</taxon>
        <taxon>Oceanospirillales</taxon>
        <taxon>Halomonadaceae</taxon>
        <taxon>Vreelandella</taxon>
    </lineage>
</organism>
<dbReference type="RefSeq" id="WP_151439496.1">
    <property type="nucleotide sequence ID" value="NZ_WMEX01000004.1"/>
</dbReference>
<dbReference type="OrthoDB" id="9178917at2"/>
<gene>
    <name evidence="1" type="ORF">GLW01_08290</name>
</gene>